<dbReference type="AlphaFoldDB" id="B6G7J4"/>
<dbReference type="GO" id="GO:0004222">
    <property type="term" value="F:metalloendopeptidase activity"/>
    <property type="evidence" value="ECO:0007669"/>
    <property type="project" value="TreeGrafter"/>
</dbReference>
<accession>B6G7J4</accession>
<feature type="compositionally biased region" description="Polar residues" evidence="1">
    <location>
        <begin position="309"/>
        <end position="323"/>
    </location>
</feature>
<dbReference type="Pfam" id="PF22516">
    <property type="entry name" value="PreP_C"/>
    <property type="match status" value="1"/>
</dbReference>
<dbReference type="HOGENOM" id="CLU_009165_1_0_11"/>
<dbReference type="GO" id="GO:0016485">
    <property type="term" value="P:protein processing"/>
    <property type="evidence" value="ECO:0007669"/>
    <property type="project" value="TreeGrafter"/>
</dbReference>
<evidence type="ECO:0000256" key="1">
    <source>
        <dbReference type="SAM" id="MobiDB-lite"/>
    </source>
</evidence>
<feature type="region of interest" description="Disordered" evidence="1">
    <location>
        <begin position="1"/>
        <end position="24"/>
    </location>
</feature>
<comment type="caution">
    <text evidence="3">The sequence shown here is derived from an EMBL/GenBank/DDBJ whole genome shotgun (WGS) entry which is preliminary data.</text>
</comment>
<name>B6G7J4_9ACTN</name>
<proteinExistence type="predicted"/>
<dbReference type="InterPro" id="IPR011249">
    <property type="entry name" value="Metalloenz_LuxS/M16"/>
</dbReference>
<evidence type="ECO:0000259" key="2">
    <source>
        <dbReference type="SMART" id="SM01264"/>
    </source>
</evidence>
<dbReference type="PANTHER" id="PTHR43016:SF13">
    <property type="entry name" value="PRESEQUENCE PROTEASE, MITOCHONDRIAL"/>
    <property type="match status" value="1"/>
</dbReference>
<dbReference type="Pfam" id="PF08367">
    <property type="entry name" value="M16C_assoc"/>
    <property type="match status" value="1"/>
</dbReference>
<dbReference type="STRING" id="445975.COLSTE_00033"/>
<dbReference type="PANTHER" id="PTHR43016">
    <property type="entry name" value="PRESEQUENCE PROTEASE"/>
    <property type="match status" value="1"/>
</dbReference>
<dbReference type="GeneID" id="98002461"/>
<feature type="compositionally biased region" description="Polar residues" evidence="1">
    <location>
        <begin position="1"/>
        <end position="20"/>
    </location>
</feature>
<dbReference type="InterPro" id="IPR055130">
    <property type="entry name" value="PreP_C"/>
</dbReference>
<dbReference type="SMART" id="SM01264">
    <property type="entry name" value="M16C_associated"/>
    <property type="match status" value="1"/>
</dbReference>
<keyword evidence="4" id="KW-1185">Reference proteome</keyword>
<dbReference type="RefSeq" id="WP_006719358.1">
    <property type="nucleotide sequence ID" value="NZ_CP085935.1"/>
</dbReference>
<reference evidence="3 4" key="1">
    <citation type="submission" date="2008-10" db="EMBL/GenBank/DDBJ databases">
        <title>Draft genome sequence of Collinsella stercoris (DSM 13279).</title>
        <authorList>
            <person name="Sudarsanam P."/>
            <person name="Ley R."/>
            <person name="Guruge J."/>
            <person name="Turnbaugh P.J."/>
            <person name="Mahowald M."/>
            <person name="Liep D."/>
            <person name="Gordon J."/>
        </authorList>
    </citation>
    <scope>NUCLEOTIDE SEQUENCE [LARGE SCALE GENOMIC DNA]</scope>
    <source>
        <strain evidence="3 4">DSM 13279</strain>
    </source>
</reference>
<evidence type="ECO:0000313" key="3">
    <source>
        <dbReference type="EMBL" id="EEA91764.1"/>
    </source>
</evidence>
<protein>
    <submittedName>
        <fullName evidence="3">Peptidase M16 inactive domain protein</fullName>
        <ecNumber evidence="3">3.4.24.-</ecNumber>
    </submittedName>
</protein>
<reference evidence="3 4" key="2">
    <citation type="submission" date="2008-10" db="EMBL/GenBank/DDBJ databases">
        <authorList>
            <person name="Fulton L."/>
            <person name="Clifton S."/>
            <person name="Fulton B."/>
            <person name="Xu J."/>
            <person name="Minx P."/>
            <person name="Pepin K.H."/>
            <person name="Johnson M."/>
            <person name="Thiruvilangam P."/>
            <person name="Bhonagiri V."/>
            <person name="Nash W.E."/>
            <person name="Mardis E.R."/>
            <person name="Wilson R.K."/>
        </authorList>
    </citation>
    <scope>NUCLEOTIDE SEQUENCE [LARGE SCALE GENOMIC DNA]</scope>
    <source>
        <strain evidence="3 4">DSM 13279</strain>
    </source>
</reference>
<dbReference type="eggNOG" id="COG1026">
    <property type="taxonomic scope" value="Bacteria"/>
</dbReference>
<dbReference type="EMBL" id="ABXJ01000003">
    <property type="protein sequence ID" value="EEA91764.1"/>
    <property type="molecule type" value="Genomic_DNA"/>
</dbReference>
<dbReference type="GO" id="GO:0046872">
    <property type="term" value="F:metal ion binding"/>
    <property type="evidence" value="ECO:0007669"/>
    <property type="project" value="InterPro"/>
</dbReference>
<dbReference type="OrthoDB" id="9762027at2"/>
<dbReference type="Proteomes" id="UP000003560">
    <property type="component" value="Unassembled WGS sequence"/>
</dbReference>
<dbReference type="Gene3D" id="3.30.830.10">
    <property type="entry name" value="Metalloenzyme, LuxS/M16 peptidase-like"/>
    <property type="match status" value="4"/>
</dbReference>
<gene>
    <name evidence="3" type="ORF">COLSTE_00033</name>
</gene>
<dbReference type="InterPro" id="IPR013578">
    <property type="entry name" value="Peptidase_M16C_assoc"/>
</dbReference>
<dbReference type="InterPro" id="IPR011765">
    <property type="entry name" value="Pept_M16_N"/>
</dbReference>
<keyword evidence="3" id="KW-0378">Hydrolase</keyword>
<sequence length="1090" mass="119391">MQAHASSTETQTLANPSEDQASARARAARLLSPGTNLAGFTVTSCKPLAEFDADAYVLHHTTSGARLLYLACEDENKAFSIAFKTPPTNDTGVFHILEHSVLCGSAKFPVKEPFVDLIKSSMQTFLNAMTYPDKTVYPVASTNEQDLLNLMDVYMDAVLNPAIYTKPSIFEQEGWHYELDIEPGQQLAEGTLRYNGVVFNEMKGALSDPMSVLDDAVNRALFPTTAYARESGGDPRAIPQLTYGEFLDTHARHYNLANSYIVLYGDMHIERELAFLDERYLADEPRLRDETARAQALQATKKHAGGGTTDTMGNQGESASGQKTMPAPAEAPVPAEAPAPAGASSQTTESALVGAPNPAGVPNQVGAPNPLTLQEPVACDYERVEMATTPDNALVGMAYVLGDAADRKRLIAADIMFDALLGSNEAPVKKAVLAASLGGNVVSYTSGDQLQPHTLIILQNAQPDAAREFRRVIEDECRRLAEESIPRDRLAAALANEEFDLRQRDFGIADGVAIACDALGTWLYEDTDEAATRALEHGSVYDELKQALDTTFFEDLLREIVLESNHRALVELVPMADDAQAAREEEAELAATKAALSEAELQRIVDDVALLRERQEAEDTPEAKATLPRLHVSDIGAARPEPQLTVNKQTPIPCLRHNLPTHQLAYALTYFDLSHLAFAELPYVTILTRLMQQLATEDMSAGELDSYIGANLGFLSFTTEVATQPNWKLARPRLLVSAGALSEKTDELARIPREVWSQTVFEDTDRMRDVLTQMRIGMEQGFLMNGHSAAMARALSYVSPAAVLTQQLSGVDFYLFLRELLEHFDERKDELCRTLRDLRDRIFTSTGAVASFTGSDEDFQRYWTAAGDLGLAPRTAPAKELYVPRPADKHEAFVIPSDVSYLALATDPRVLDIETNGVWSVAASALSYDYLWNEIRVKGGAYGCGFRAGGKRQAGFYTYRDPEIDASLARIKAAGAWLERFEPDADAFEGFIVSCVSGMDAPLKPYALTKRRNAEYFCKMDAGERERRRAEILAATPEQLRALGTEVTRVAQEAPACVFASRDAIEASDAEWNIVELMGASAEDAEGFEA</sequence>
<dbReference type="SUPFAM" id="SSF63411">
    <property type="entry name" value="LuxS/MPP-like metallohydrolase"/>
    <property type="match status" value="4"/>
</dbReference>
<dbReference type="Pfam" id="PF00675">
    <property type="entry name" value="Peptidase_M16"/>
    <property type="match status" value="1"/>
</dbReference>
<evidence type="ECO:0000313" key="4">
    <source>
        <dbReference type="Proteomes" id="UP000003560"/>
    </source>
</evidence>
<feature type="region of interest" description="Disordered" evidence="1">
    <location>
        <begin position="291"/>
        <end position="366"/>
    </location>
</feature>
<dbReference type="EC" id="3.4.24.-" evidence="3"/>
<organism evidence="3 4">
    <name type="scientific">Collinsella stercoris DSM 13279</name>
    <dbReference type="NCBI Taxonomy" id="445975"/>
    <lineage>
        <taxon>Bacteria</taxon>
        <taxon>Bacillati</taxon>
        <taxon>Actinomycetota</taxon>
        <taxon>Coriobacteriia</taxon>
        <taxon>Coriobacteriales</taxon>
        <taxon>Coriobacteriaceae</taxon>
        <taxon>Collinsella</taxon>
    </lineage>
</organism>
<feature type="domain" description="Peptidase M16C associated" evidence="2">
    <location>
        <begin position="572"/>
        <end position="820"/>
    </location>
</feature>